<gene>
    <name evidence="1" type="ORF">BS47DRAFT_1368247</name>
</gene>
<dbReference type="EMBL" id="MU129167">
    <property type="protein sequence ID" value="KAF9505199.1"/>
    <property type="molecule type" value="Genomic_DNA"/>
</dbReference>
<dbReference type="AlphaFoldDB" id="A0A9P6AH46"/>
<proteinExistence type="predicted"/>
<reference evidence="1" key="1">
    <citation type="journal article" date="2020" name="Nat. Commun.">
        <title>Large-scale genome sequencing of mycorrhizal fungi provides insights into the early evolution of symbiotic traits.</title>
        <authorList>
            <person name="Miyauchi S."/>
            <person name="Kiss E."/>
            <person name="Kuo A."/>
            <person name="Drula E."/>
            <person name="Kohler A."/>
            <person name="Sanchez-Garcia M."/>
            <person name="Morin E."/>
            <person name="Andreopoulos B."/>
            <person name="Barry K.W."/>
            <person name="Bonito G."/>
            <person name="Buee M."/>
            <person name="Carver A."/>
            <person name="Chen C."/>
            <person name="Cichocki N."/>
            <person name="Clum A."/>
            <person name="Culley D."/>
            <person name="Crous P.W."/>
            <person name="Fauchery L."/>
            <person name="Girlanda M."/>
            <person name="Hayes R.D."/>
            <person name="Keri Z."/>
            <person name="LaButti K."/>
            <person name="Lipzen A."/>
            <person name="Lombard V."/>
            <person name="Magnuson J."/>
            <person name="Maillard F."/>
            <person name="Murat C."/>
            <person name="Nolan M."/>
            <person name="Ohm R.A."/>
            <person name="Pangilinan J."/>
            <person name="Pereira M.F."/>
            <person name="Perotto S."/>
            <person name="Peter M."/>
            <person name="Pfister S."/>
            <person name="Riley R."/>
            <person name="Sitrit Y."/>
            <person name="Stielow J.B."/>
            <person name="Szollosi G."/>
            <person name="Zifcakova L."/>
            <person name="Stursova M."/>
            <person name="Spatafora J.W."/>
            <person name="Tedersoo L."/>
            <person name="Vaario L.M."/>
            <person name="Yamada A."/>
            <person name="Yan M."/>
            <person name="Wang P."/>
            <person name="Xu J."/>
            <person name="Bruns T."/>
            <person name="Baldrian P."/>
            <person name="Vilgalys R."/>
            <person name="Dunand C."/>
            <person name="Henrissat B."/>
            <person name="Grigoriev I.V."/>
            <person name="Hibbett D."/>
            <person name="Nagy L.G."/>
            <person name="Martin F.M."/>
        </authorList>
    </citation>
    <scope>NUCLEOTIDE SEQUENCE</scope>
    <source>
        <strain evidence="1">UP504</strain>
    </source>
</reference>
<sequence>MQAGRWTGDPARWAITAFITESSKECLHASGRPSRHLKQIAGRVGRTDAVIFRRKARMRTYGEEGLSRNMCILEGFQSEVAVRRPMASWCAWKAEENGDGGEGGGLTCTHRDEESEVFGETRGNRCVGNFELYENLSGNTEEKGGDGCRIAVATPDDEESTVKLEIGLKLGRGGSSTGLRAIGDGTFNAGRIRDVSGGKRRFALGFRWRAGPVKKTWVCDQQREAG</sequence>
<comment type="caution">
    <text evidence="1">The sequence shown here is derived from an EMBL/GenBank/DDBJ whole genome shotgun (WGS) entry which is preliminary data.</text>
</comment>
<name>A0A9P6AH46_9AGAM</name>
<organism evidence="1 2">
    <name type="scientific">Hydnum rufescens UP504</name>
    <dbReference type="NCBI Taxonomy" id="1448309"/>
    <lineage>
        <taxon>Eukaryota</taxon>
        <taxon>Fungi</taxon>
        <taxon>Dikarya</taxon>
        <taxon>Basidiomycota</taxon>
        <taxon>Agaricomycotina</taxon>
        <taxon>Agaricomycetes</taxon>
        <taxon>Cantharellales</taxon>
        <taxon>Hydnaceae</taxon>
        <taxon>Hydnum</taxon>
    </lineage>
</organism>
<dbReference type="Proteomes" id="UP000886523">
    <property type="component" value="Unassembled WGS sequence"/>
</dbReference>
<evidence type="ECO:0000313" key="2">
    <source>
        <dbReference type="Proteomes" id="UP000886523"/>
    </source>
</evidence>
<protein>
    <submittedName>
        <fullName evidence="1">Uncharacterized protein</fullName>
    </submittedName>
</protein>
<evidence type="ECO:0000313" key="1">
    <source>
        <dbReference type="EMBL" id="KAF9505199.1"/>
    </source>
</evidence>
<keyword evidence="2" id="KW-1185">Reference proteome</keyword>
<accession>A0A9P6AH46</accession>